<sequence length="586" mass="63782">MSLMGSAVVFLVAAVVAVPIFRKLKLGAILGYLVAGVVIGPSVMDWVNDPQTILHVAELGVVFLLFIIGLELDPKQLWNMRKRIMLTGGSQLVFSTLFIALMCYWILSLSAITAVIVGLSVALSSTAFAVQLMEEHRVLKTPPGQQGFSILLMQDVAVIPILLLVESLSAEEVAAGPAWWVSVLALCLVLVVGRFLINPFLSLISLYGNAEVMTASALLIVIATALGMQEAGLSMGMGAFVAGILLANSSFKHQLEMEIAPFKGLFLGLFFIAIGMNLNLALLVAEPLFILGASVLLVLVKGGVIFTILRLAKQNTTDSVRIGLMLSQGGEFAFVVMSQAASTGVVDTIISQQVTLVVGISMALTSPLVILHSIWFNSKNCPAVYDVEPNEKEPQVLIAGLGRFGQVSARILTANKIPFIALDKDPEQIDFLKKFGSKVFYGDASRLDLLRTAGISKVKVLLIAIDNEQEALKIAYLVREHFPDIKIIARARNRMSIVNYARAGVHTYVREVFPAGLDAAKLLLQEYGFDQEEAVRTVELFAKHDNRLVQVSANKNFNLQQMIDINEQGKSELQSLFERDKKGIER</sequence>
<comment type="subcellular location">
    <subcellularLocation>
        <location evidence="1">Endomembrane system</location>
        <topology evidence="1">Multi-pass membrane protein</topology>
    </subcellularLocation>
</comment>
<evidence type="ECO:0000256" key="4">
    <source>
        <dbReference type="ARBA" id="ARBA00022449"/>
    </source>
</evidence>
<dbReference type="FunFam" id="3.40.50.720:FF:000036">
    <property type="entry name" value="Glutathione-regulated potassium-efflux system protein KefB"/>
    <property type="match status" value="1"/>
</dbReference>
<evidence type="ECO:0000256" key="2">
    <source>
        <dbReference type="ARBA" id="ARBA00005551"/>
    </source>
</evidence>
<organism evidence="13 14">
    <name type="scientific">Paraglaciecola polaris LMG 21857</name>
    <dbReference type="NCBI Taxonomy" id="1129793"/>
    <lineage>
        <taxon>Bacteria</taxon>
        <taxon>Pseudomonadati</taxon>
        <taxon>Pseudomonadota</taxon>
        <taxon>Gammaproteobacteria</taxon>
        <taxon>Alteromonadales</taxon>
        <taxon>Alteromonadaceae</taxon>
        <taxon>Paraglaciecola</taxon>
    </lineage>
</organism>
<dbReference type="Proteomes" id="UP000006322">
    <property type="component" value="Unassembled WGS sequence"/>
</dbReference>
<feature type="transmembrane region" description="Helical" evidence="11">
    <location>
        <begin position="84"/>
        <end position="107"/>
    </location>
</feature>
<dbReference type="Gene3D" id="3.40.50.720">
    <property type="entry name" value="NAD(P)-binding Rossmann-like Domain"/>
    <property type="match status" value="1"/>
</dbReference>
<dbReference type="GO" id="GO:0006813">
    <property type="term" value="P:potassium ion transport"/>
    <property type="evidence" value="ECO:0007669"/>
    <property type="project" value="UniProtKB-KW"/>
</dbReference>
<keyword evidence="5" id="KW-0633">Potassium transport</keyword>
<feature type="transmembrane region" description="Helical" evidence="11">
    <location>
        <begin position="356"/>
        <end position="376"/>
    </location>
</feature>
<dbReference type="NCBIfam" id="TIGR00932">
    <property type="entry name" value="2a37"/>
    <property type="match status" value="1"/>
</dbReference>
<dbReference type="GO" id="GO:0008324">
    <property type="term" value="F:monoatomic cation transmembrane transporter activity"/>
    <property type="evidence" value="ECO:0007669"/>
    <property type="project" value="InterPro"/>
</dbReference>
<evidence type="ECO:0000313" key="13">
    <source>
        <dbReference type="EMBL" id="GAC31091.1"/>
    </source>
</evidence>
<evidence type="ECO:0000256" key="5">
    <source>
        <dbReference type="ARBA" id="ARBA00022538"/>
    </source>
</evidence>
<keyword evidence="10 11" id="KW-0472">Membrane</keyword>
<keyword evidence="9" id="KW-0406">Ion transport</keyword>
<dbReference type="InterPro" id="IPR038770">
    <property type="entry name" value="Na+/solute_symporter_sf"/>
</dbReference>
<feature type="transmembrane region" description="Helical" evidence="11">
    <location>
        <begin position="145"/>
        <end position="165"/>
    </location>
</feature>
<protein>
    <submittedName>
        <fullName evidence="13">Glutathione-regulated potassium-efflux system protein kefB</fullName>
    </submittedName>
</protein>
<name>K6Z4D5_9ALTE</name>
<evidence type="ECO:0000256" key="10">
    <source>
        <dbReference type="ARBA" id="ARBA00023136"/>
    </source>
</evidence>
<dbReference type="PANTHER" id="PTHR46157">
    <property type="entry name" value="K(+) EFFLUX ANTIPORTER 3, CHLOROPLASTIC"/>
    <property type="match status" value="1"/>
</dbReference>
<evidence type="ECO:0000256" key="6">
    <source>
        <dbReference type="ARBA" id="ARBA00022692"/>
    </source>
</evidence>
<feature type="transmembrane region" description="Helical" evidence="11">
    <location>
        <begin position="113"/>
        <end position="133"/>
    </location>
</feature>
<dbReference type="STRING" id="1129793.GPLA_0170"/>
<dbReference type="AlphaFoldDB" id="K6Z4D5"/>
<keyword evidence="6 11" id="KW-0812">Transmembrane</keyword>
<evidence type="ECO:0000256" key="1">
    <source>
        <dbReference type="ARBA" id="ARBA00004127"/>
    </source>
</evidence>
<dbReference type="PANTHER" id="PTHR46157:SF4">
    <property type="entry name" value="K(+) EFFLUX ANTIPORTER 3, CHLOROPLASTIC"/>
    <property type="match status" value="1"/>
</dbReference>
<keyword evidence="7" id="KW-0630">Potassium</keyword>
<evidence type="ECO:0000256" key="11">
    <source>
        <dbReference type="SAM" id="Phobius"/>
    </source>
</evidence>
<dbReference type="PROSITE" id="PS51201">
    <property type="entry name" value="RCK_N"/>
    <property type="match status" value="1"/>
</dbReference>
<evidence type="ECO:0000256" key="3">
    <source>
        <dbReference type="ARBA" id="ARBA00022448"/>
    </source>
</evidence>
<dbReference type="Pfam" id="PF00999">
    <property type="entry name" value="Na_H_Exchanger"/>
    <property type="match status" value="1"/>
</dbReference>
<gene>
    <name evidence="13" type="primary">kefB</name>
    <name evidence="13" type="ORF">GPLA_0170</name>
</gene>
<dbReference type="InterPro" id="IPR003148">
    <property type="entry name" value="RCK_N"/>
</dbReference>
<feature type="transmembrane region" description="Helical" evidence="11">
    <location>
        <begin position="204"/>
        <end position="226"/>
    </location>
</feature>
<keyword evidence="8 11" id="KW-1133">Transmembrane helix</keyword>
<dbReference type="RefSeq" id="WP_007102899.1">
    <property type="nucleotide sequence ID" value="NZ_BAER01000011.1"/>
</dbReference>
<feature type="transmembrane region" description="Helical" evidence="11">
    <location>
        <begin position="177"/>
        <end position="197"/>
    </location>
</feature>
<keyword evidence="14" id="KW-1185">Reference proteome</keyword>
<evidence type="ECO:0000256" key="9">
    <source>
        <dbReference type="ARBA" id="ARBA00023065"/>
    </source>
</evidence>
<dbReference type="GO" id="GO:0005886">
    <property type="term" value="C:plasma membrane"/>
    <property type="evidence" value="ECO:0007669"/>
    <property type="project" value="TreeGrafter"/>
</dbReference>
<comment type="caution">
    <text evidence="13">The sequence shown here is derived from an EMBL/GenBank/DDBJ whole genome shotgun (WGS) entry which is preliminary data.</text>
</comment>
<feature type="transmembrane region" description="Helical" evidence="11">
    <location>
        <begin position="29"/>
        <end position="47"/>
    </location>
</feature>
<keyword evidence="3" id="KW-0813">Transport</keyword>
<evidence type="ECO:0000256" key="8">
    <source>
        <dbReference type="ARBA" id="ARBA00022989"/>
    </source>
</evidence>
<feature type="transmembrane region" description="Helical" evidence="11">
    <location>
        <begin position="6"/>
        <end position="22"/>
    </location>
</feature>
<evidence type="ECO:0000256" key="7">
    <source>
        <dbReference type="ARBA" id="ARBA00022958"/>
    </source>
</evidence>
<accession>K6Z4D5</accession>
<dbReference type="Gene3D" id="1.20.1530.20">
    <property type="match status" value="1"/>
</dbReference>
<dbReference type="Pfam" id="PF02254">
    <property type="entry name" value="TrkA_N"/>
    <property type="match status" value="1"/>
</dbReference>
<dbReference type="InterPro" id="IPR006153">
    <property type="entry name" value="Cation/H_exchanger_TM"/>
</dbReference>
<evidence type="ECO:0000313" key="14">
    <source>
        <dbReference type="Proteomes" id="UP000006322"/>
    </source>
</evidence>
<feature type="transmembrane region" description="Helical" evidence="11">
    <location>
        <begin position="232"/>
        <end position="251"/>
    </location>
</feature>
<proteinExistence type="inferred from homology"/>
<dbReference type="InterPro" id="IPR004771">
    <property type="entry name" value="K/H_exchanger"/>
</dbReference>
<feature type="transmembrane region" description="Helical" evidence="11">
    <location>
        <begin position="288"/>
        <end position="311"/>
    </location>
</feature>
<comment type="similarity">
    <text evidence="2">Belongs to the monovalent cation:proton antiporter 2 (CPA2) transporter (TC 2.A.37) family.</text>
</comment>
<feature type="domain" description="RCK N-terminal" evidence="12">
    <location>
        <begin position="393"/>
        <end position="513"/>
    </location>
</feature>
<dbReference type="GO" id="GO:0015297">
    <property type="term" value="F:antiporter activity"/>
    <property type="evidence" value="ECO:0007669"/>
    <property type="project" value="UniProtKB-KW"/>
</dbReference>
<dbReference type="EMBL" id="BAER01000011">
    <property type="protein sequence ID" value="GAC31091.1"/>
    <property type="molecule type" value="Genomic_DNA"/>
</dbReference>
<dbReference type="InterPro" id="IPR036291">
    <property type="entry name" value="NAD(P)-bd_dom_sf"/>
</dbReference>
<evidence type="ECO:0000259" key="12">
    <source>
        <dbReference type="PROSITE" id="PS51201"/>
    </source>
</evidence>
<dbReference type="GO" id="GO:1902600">
    <property type="term" value="P:proton transmembrane transport"/>
    <property type="evidence" value="ECO:0007669"/>
    <property type="project" value="InterPro"/>
</dbReference>
<dbReference type="GO" id="GO:0012505">
    <property type="term" value="C:endomembrane system"/>
    <property type="evidence" value="ECO:0007669"/>
    <property type="project" value="UniProtKB-SubCell"/>
</dbReference>
<dbReference type="OrthoDB" id="9781411at2"/>
<feature type="transmembrane region" description="Helical" evidence="11">
    <location>
        <begin position="263"/>
        <end position="282"/>
    </location>
</feature>
<reference evidence="14" key="1">
    <citation type="journal article" date="2014" name="Environ. Microbiol.">
        <title>Comparative genomics of the marine bacterial genus Glaciecola reveals the high degree of genomic diversity and genomic characteristic for cold adaptation.</title>
        <authorList>
            <person name="Qin Q.L."/>
            <person name="Xie B.B."/>
            <person name="Yu Y."/>
            <person name="Shu Y.L."/>
            <person name="Rong J.C."/>
            <person name="Zhang Y.J."/>
            <person name="Zhao D.L."/>
            <person name="Chen X.L."/>
            <person name="Zhang X.Y."/>
            <person name="Chen B."/>
            <person name="Zhou B.C."/>
            <person name="Zhang Y.Z."/>
        </authorList>
    </citation>
    <scope>NUCLEOTIDE SEQUENCE [LARGE SCALE GENOMIC DNA]</scope>
    <source>
        <strain evidence="14">LMG 21857</strain>
    </source>
</reference>
<feature type="transmembrane region" description="Helical" evidence="11">
    <location>
        <begin position="53"/>
        <end position="72"/>
    </location>
</feature>
<keyword evidence="4" id="KW-0050">Antiport</keyword>
<dbReference type="SUPFAM" id="SSF51735">
    <property type="entry name" value="NAD(P)-binding Rossmann-fold domains"/>
    <property type="match status" value="1"/>
</dbReference>